<sequence>MLRARLWYGPAGQDVALDRVARYLSGPLACTTRPTQRRHRDGWVAQIELRGPLCAAVEQIRAPHVGAEAELLARRLHPAAPGALAKRLVACTARLEVHDLPGAAPFLPATGTARSVLLPLAYAMDGYVEEVETGRLFYYPKPGDRRRTAPMRFALAALGRLIRR</sequence>
<proteinExistence type="predicted"/>
<keyword evidence="2" id="KW-1185">Reference proteome</keyword>
<reference evidence="1 2" key="1">
    <citation type="submission" date="2019-03" db="EMBL/GenBank/DDBJ databases">
        <title>Genomic Encyclopedia of Type Strains, Phase IV (KMG-IV): sequencing the most valuable type-strain genomes for metagenomic binning, comparative biology and taxonomic classification.</title>
        <authorList>
            <person name="Goeker M."/>
        </authorList>
    </citation>
    <scope>NUCLEOTIDE SEQUENCE [LARGE SCALE GENOMIC DNA]</scope>
    <source>
        <strain evidence="1 2">DSM 2781</strain>
    </source>
</reference>
<dbReference type="EMBL" id="SLXL01000003">
    <property type="protein sequence ID" value="TCP25341.1"/>
    <property type="molecule type" value="Genomic_DNA"/>
</dbReference>
<dbReference type="RefSeq" id="WP_132601194.1">
    <property type="nucleotide sequence ID" value="NZ_NRRP01000006.1"/>
</dbReference>
<name>A0A4R2NUV3_RHOAD</name>
<evidence type="ECO:0000313" key="1">
    <source>
        <dbReference type="EMBL" id="TCP25341.1"/>
    </source>
</evidence>
<dbReference type="AlphaFoldDB" id="A0A4R2NUV3"/>
<evidence type="ECO:0000313" key="2">
    <source>
        <dbReference type="Proteomes" id="UP000295733"/>
    </source>
</evidence>
<protein>
    <submittedName>
        <fullName evidence="1">Uncharacterized protein</fullName>
    </submittedName>
</protein>
<comment type="caution">
    <text evidence="1">The sequence shown here is derived from an EMBL/GenBank/DDBJ whole genome shotgun (WGS) entry which is preliminary data.</text>
</comment>
<gene>
    <name evidence="1" type="ORF">EV656_10390</name>
</gene>
<accession>A0A4R2NUV3</accession>
<dbReference type="OrthoDB" id="7864767at2"/>
<organism evidence="1 2">
    <name type="scientific">Rhodovulum adriaticum</name>
    <name type="common">Rhodopseudomonas adriatica</name>
    <dbReference type="NCBI Taxonomy" id="35804"/>
    <lineage>
        <taxon>Bacteria</taxon>
        <taxon>Pseudomonadati</taxon>
        <taxon>Pseudomonadota</taxon>
        <taxon>Alphaproteobacteria</taxon>
        <taxon>Rhodobacterales</taxon>
        <taxon>Paracoccaceae</taxon>
        <taxon>Rhodovulum</taxon>
    </lineage>
</organism>
<dbReference type="Proteomes" id="UP000295733">
    <property type="component" value="Unassembled WGS sequence"/>
</dbReference>